<evidence type="ECO:0000313" key="3">
    <source>
        <dbReference type="Proteomes" id="UP000199337"/>
    </source>
</evidence>
<dbReference type="RefSeq" id="WP_092472625.1">
    <property type="nucleotide sequence ID" value="NZ_FOOX01000013.1"/>
</dbReference>
<feature type="transmembrane region" description="Helical" evidence="1">
    <location>
        <begin position="70"/>
        <end position="88"/>
    </location>
</feature>
<dbReference type="Pfam" id="PF09578">
    <property type="entry name" value="Spore_YabQ"/>
    <property type="match status" value="1"/>
</dbReference>
<accession>A0A1I2WEZ2</accession>
<dbReference type="OrthoDB" id="1685240at2"/>
<keyword evidence="1" id="KW-0472">Membrane</keyword>
<sequence length="186" mass="20815">MTETVTNQFMVFFYTILTGILAGLFYDVYAGLGQVLRLRKVGVLVGDIIFWLLLTPAVYALLLYFNQGEVRFFILIGFVLGTGSYFFISKRTVRGLIVDIIKQVIKFFRLAAMVFCWTAMVAVFPFKVLYMAVVFPFRMLGAGMGLAARGAGAGLRFIIPAPVKRLIKKVVGKAVNLLKKIKKPRP</sequence>
<evidence type="ECO:0000256" key="1">
    <source>
        <dbReference type="SAM" id="Phobius"/>
    </source>
</evidence>
<keyword evidence="1" id="KW-0812">Transmembrane</keyword>
<dbReference type="NCBIfam" id="TIGR02893">
    <property type="entry name" value="spore_yabQ"/>
    <property type="match status" value="1"/>
</dbReference>
<evidence type="ECO:0000313" key="2">
    <source>
        <dbReference type="EMBL" id="SFG99900.1"/>
    </source>
</evidence>
<keyword evidence="1" id="KW-1133">Transmembrane helix</keyword>
<dbReference type="STRING" id="341036.SAMN05660649_03468"/>
<feature type="transmembrane region" description="Helical" evidence="1">
    <location>
        <begin position="108"/>
        <end position="133"/>
    </location>
</feature>
<name>A0A1I2WEZ2_9FIRM</name>
<feature type="transmembrane region" description="Helical" evidence="1">
    <location>
        <begin position="139"/>
        <end position="159"/>
    </location>
</feature>
<dbReference type="InterPro" id="IPR019074">
    <property type="entry name" value="YabQ"/>
</dbReference>
<organism evidence="2 3">
    <name type="scientific">Desulfotruncus arcticus DSM 17038</name>
    <dbReference type="NCBI Taxonomy" id="1121424"/>
    <lineage>
        <taxon>Bacteria</taxon>
        <taxon>Bacillati</taxon>
        <taxon>Bacillota</taxon>
        <taxon>Clostridia</taxon>
        <taxon>Eubacteriales</taxon>
        <taxon>Desulfallaceae</taxon>
        <taxon>Desulfotruncus</taxon>
    </lineage>
</organism>
<reference evidence="3" key="1">
    <citation type="submission" date="2016-10" db="EMBL/GenBank/DDBJ databases">
        <authorList>
            <person name="Varghese N."/>
            <person name="Submissions S."/>
        </authorList>
    </citation>
    <scope>NUCLEOTIDE SEQUENCE [LARGE SCALE GENOMIC DNA]</scope>
    <source>
        <strain evidence="3">DSM 17038</strain>
    </source>
</reference>
<gene>
    <name evidence="2" type="ORF">SAMN05660649_03468</name>
</gene>
<feature type="transmembrane region" description="Helical" evidence="1">
    <location>
        <begin position="12"/>
        <end position="29"/>
    </location>
</feature>
<dbReference type="EMBL" id="FOOX01000013">
    <property type="protein sequence ID" value="SFG99900.1"/>
    <property type="molecule type" value="Genomic_DNA"/>
</dbReference>
<keyword evidence="3" id="KW-1185">Reference proteome</keyword>
<dbReference type="Proteomes" id="UP000199337">
    <property type="component" value="Unassembled WGS sequence"/>
</dbReference>
<protein>
    <submittedName>
        <fullName evidence="2">Spore cortex biosynthesis protein YabQ</fullName>
    </submittedName>
</protein>
<proteinExistence type="predicted"/>
<feature type="transmembrane region" description="Helical" evidence="1">
    <location>
        <begin position="41"/>
        <end position="64"/>
    </location>
</feature>
<dbReference type="AlphaFoldDB" id="A0A1I2WEZ2"/>